<dbReference type="EMBL" id="CP012673">
    <property type="protein sequence ID" value="AUX41864.1"/>
    <property type="molecule type" value="Genomic_DNA"/>
</dbReference>
<dbReference type="Gene3D" id="3.40.50.2300">
    <property type="match status" value="1"/>
</dbReference>
<dbReference type="FunFam" id="3.30.70.270:FF:000001">
    <property type="entry name" value="Diguanylate cyclase domain protein"/>
    <property type="match status" value="1"/>
</dbReference>
<name>A0A2L0ERF5_SORCE</name>
<evidence type="ECO:0000313" key="8">
    <source>
        <dbReference type="Proteomes" id="UP000238348"/>
    </source>
</evidence>
<feature type="modified residue" description="4-aspartylphosphate" evidence="3">
    <location>
        <position position="75"/>
    </location>
</feature>
<keyword evidence="3" id="KW-0597">Phosphoprotein</keyword>
<accession>A0A2L0ERF5</accession>
<dbReference type="InterPro" id="IPR011006">
    <property type="entry name" value="CheY-like_superfamily"/>
</dbReference>
<dbReference type="SMART" id="SM00448">
    <property type="entry name" value="REC"/>
    <property type="match status" value="1"/>
</dbReference>
<dbReference type="PROSITE" id="PS50110">
    <property type="entry name" value="RESPONSE_REGULATORY"/>
    <property type="match status" value="1"/>
</dbReference>
<evidence type="ECO:0000256" key="2">
    <source>
        <dbReference type="ARBA" id="ARBA00034247"/>
    </source>
</evidence>
<dbReference type="InterPro" id="IPR043128">
    <property type="entry name" value="Rev_trsase/Diguanyl_cyclase"/>
</dbReference>
<feature type="compositionally biased region" description="Pro residues" evidence="4">
    <location>
        <begin position="417"/>
        <end position="437"/>
    </location>
</feature>
<dbReference type="GO" id="GO:0052621">
    <property type="term" value="F:diguanylate cyclase activity"/>
    <property type="evidence" value="ECO:0007669"/>
    <property type="project" value="UniProtKB-EC"/>
</dbReference>
<feature type="compositionally biased region" description="Low complexity" evidence="4">
    <location>
        <begin position="449"/>
        <end position="467"/>
    </location>
</feature>
<dbReference type="GO" id="GO:0005886">
    <property type="term" value="C:plasma membrane"/>
    <property type="evidence" value="ECO:0007669"/>
    <property type="project" value="TreeGrafter"/>
</dbReference>
<evidence type="ECO:0000256" key="3">
    <source>
        <dbReference type="PROSITE-ProRule" id="PRU00169"/>
    </source>
</evidence>
<evidence type="ECO:0000313" key="7">
    <source>
        <dbReference type="EMBL" id="AUX41864.1"/>
    </source>
</evidence>
<evidence type="ECO:0000256" key="1">
    <source>
        <dbReference type="ARBA" id="ARBA00012528"/>
    </source>
</evidence>
<evidence type="ECO:0000256" key="4">
    <source>
        <dbReference type="SAM" id="MobiDB-lite"/>
    </source>
</evidence>
<protein>
    <recommendedName>
        <fullName evidence="1">diguanylate cyclase</fullName>
        <ecNumber evidence="1">2.7.7.65</ecNumber>
    </recommendedName>
</protein>
<feature type="region of interest" description="Disordered" evidence="4">
    <location>
        <begin position="412"/>
        <end position="474"/>
    </location>
</feature>
<gene>
    <name evidence="7" type="ORF">SOCE26_032890</name>
</gene>
<comment type="catalytic activity">
    <reaction evidence="2">
        <text>2 GTP = 3',3'-c-di-GMP + 2 diphosphate</text>
        <dbReference type="Rhea" id="RHEA:24898"/>
        <dbReference type="ChEBI" id="CHEBI:33019"/>
        <dbReference type="ChEBI" id="CHEBI:37565"/>
        <dbReference type="ChEBI" id="CHEBI:58805"/>
        <dbReference type="EC" id="2.7.7.65"/>
    </reaction>
</comment>
<dbReference type="CDD" id="cd01949">
    <property type="entry name" value="GGDEF"/>
    <property type="match status" value="1"/>
</dbReference>
<evidence type="ECO:0000259" key="5">
    <source>
        <dbReference type="PROSITE" id="PS50110"/>
    </source>
</evidence>
<evidence type="ECO:0000259" key="6">
    <source>
        <dbReference type="PROSITE" id="PS50887"/>
    </source>
</evidence>
<dbReference type="GO" id="GO:1902201">
    <property type="term" value="P:negative regulation of bacterial-type flagellum-dependent cell motility"/>
    <property type="evidence" value="ECO:0007669"/>
    <property type="project" value="TreeGrafter"/>
</dbReference>
<organism evidence="7 8">
    <name type="scientific">Sorangium cellulosum</name>
    <name type="common">Polyangium cellulosum</name>
    <dbReference type="NCBI Taxonomy" id="56"/>
    <lineage>
        <taxon>Bacteria</taxon>
        <taxon>Pseudomonadati</taxon>
        <taxon>Myxococcota</taxon>
        <taxon>Polyangia</taxon>
        <taxon>Polyangiales</taxon>
        <taxon>Polyangiaceae</taxon>
        <taxon>Sorangium</taxon>
    </lineage>
</organism>
<dbReference type="PANTHER" id="PTHR45138">
    <property type="entry name" value="REGULATORY COMPONENTS OF SENSORY TRANSDUCTION SYSTEM"/>
    <property type="match status" value="1"/>
</dbReference>
<dbReference type="SUPFAM" id="SSF52172">
    <property type="entry name" value="CheY-like"/>
    <property type="match status" value="1"/>
</dbReference>
<dbReference type="SUPFAM" id="SSF55073">
    <property type="entry name" value="Nucleotide cyclase"/>
    <property type="match status" value="1"/>
</dbReference>
<reference evidence="7 8" key="1">
    <citation type="submission" date="2015-09" db="EMBL/GenBank/DDBJ databases">
        <title>Sorangium comparison.</title>
        <authorList>
            <person name="Zaburannyi N."/>
            <person name="Bunk B."/>
            <person name="Overmann J."/>
            <person name="Mueller R."/>
        </authorList>
    </citation>
    <scope>NUCLEOTIDE SEQUENCE [LARGE SCALE GENOMIC DNA]</scope>
    <source>
        <strain evidence="7 8">So ce26</strain>
    </source>
</reference>
<dbReference type="InterPro" id="IPR050469">
    <property type="entry name" value="Diguanylate_Cyclase"/>
</dbReference>
<proteinExistence type="predicted"/>
<dbReference type="Pfam" id="PF00990">
    <property type="entry name" value="GGDEF"/>
    <property type="match status" value="1"/>
</dbReference>
<feature type="region of interest" description="Disordered" evidence="4">
    <location>
        <begin position="333"/>
        <end position="371"/>
    </location>
</feature>
<feature type="compositionally biased region" description="Low complexity" evidence="4">
    <location>
        <begin position="358"/>
        <end position="371"/>
    </location>
</feature>
<feature type="domain" description="Response regulatory" evidence="5">
    <location>
        <begin position="26"/>
        <end position="142"/>
    </location>
</feature>
<dbReference type="Pfam" id="PF00072">
    <property type="entry name" value="Response_reg"/>
    <property type="match status" value="1"/>
</dbReference>
<dbReference type="InterPro" id="IPR000160">
    <property type="entry name" value="GGDEF_dom"/>
</dbReference>
<dbReference type="SMART" id="SM00267">
    <property type="entry name" value="GGDEF"/>
    <property type="match status" value="1"/>
</dbReference>
<dbReference type="NCBIfam" id="TIGR00254">
    <property type="entry name" value="GGDEF"/>
    <property type="match status" value="1"/>
</dbReference>
<dbReference type="AlphaFoldDB" id="A0A2L0ERF5"/>
<dbReference type="EC" id="2.7.7.65" evidence="1"/>
<sequence>MVPLSEELRGALPPMPVELTGPRAARIVVADDDRLARQMLVSILQRAGFVVEAVDDGQEAIELIGRGGVDLALLDIVMPRLTGLEACRLLKGMTTETFLPVVLVTAKTDTASRVEGLKIGADDYVCKPFDEDELLARVAAMLRIKRLHDHVAAQRSYLEQLSIHDEMTGLYNYRYLFTRLNEEFKRAERYHEPFACVLVDIDRLKALNDAGGRSLGDAVIRRVADGIRRSVREVDVVARYGGEEFLIVLPSTHFAGSLTVAERIWREASGNPVEFGGAARPCTVSIGVALYPSRDVRTKDALIRAAESALHQAKREGGNRICVFQQHGHIYTPTGGAEAQAPPAAAGQAPEVQRSRLPRGPGRAEGAALAADRGACAPHLDAQADRPALAAARPLASARPARATVRRKWPDALYEVPSPPPPSPSRSGSPRPPPPRTPAARKPPRSARRSSTTSPASSRSPTATTRTSPPPARS</sequence>
<dbReference type="Gene3D" id="3.30.70.270">
    <property type="match status" value="1"/>
</dbReference>
<dbReference type="GO" id="GO:0043709">
    <property type="term" value="P:cell adhesion involved in single-species biofilm formation"/>
    <property type="evidence" value="ECO:0007669"/>
    <property type="project" value="TreeGrafter"/>
</dbReference>
<dbReference type="GO" id="GO:0000160">
    <property type="term" value="P:phosphorelay signal transduction system"/>
    <property type="evidence" value="ECO:0007669"/>
    <property type="project" value="InterPro"/>
</dbReference>
<dbReference type="InterPro" id="IPR029787">
    <property type="entry name" value="Nucleotide_cyclase"/>
</dbReference>
<feature type="compositionally biased region" description="Low complexity" evidence="4">
    <location>
        <begin position="335"/>
        <end position="351"/>
    </location>
</feature>
<dbReference type="CDD" id="cd17574">
    <property type="entry name" value="REC_OmpR"/>
    <property type="match status" value="1"/>
</dbReference>
<dbReference type="PROSITE" id="PS50887">
    <property type="entry name" value="GGDEF"/>
    <property type="match status" value="1"/>
</dbReference>
<dbReference type="PANTHER" id="PTHR45138:SF9">
    <property type="entry name" value="DIGUANYLATE CYCLASE DGCM-RELATED"/>
    <property type="match status" value="1"/>
</dbReference>
<dbReference type="Proteomes" id="UP000238348">
    <property type="component" value="Chromosome"/>
</dbReference>
<dbReference type="InterPro" id="IPR001789">
    <property type="entry name" value="Sig_transdc_resp-reg_receiver"/>
</dbReference>
<feature type="domain" description="GGDEF" evidence="6">
    <location>
        <begin position="192"/>
        <end position="326"/>
    </location>
</feature>